<dbReference type="InterPro" id="IPR008271">
    <property type="entry name" value="Ser/Thr_kinase_AS"/>
</dbReference>
<feature type="compositionally biased region" description="Low complexity" evidence="6">
    <location>
        <begin position="1"/>
        <end position="13"/>
    </location>
</feature>
<dbReference type="GO" id="GO:0004672">
    <property type="term" value="F:protein kinase activity"/>
    <property type="evidence" value="ECO:0007669"/>
    <property type="project" value="InterPro"/>
</dbReference>
<evidence type="ECO:0000313" key="8">
    <source>
        <dbReference type="EMBL" id="KAK7201628.1"/>
    </source>
</evidence>
<dbReference type="PROSITE" id="PS00108">
    <property type="entry name" value="PROTEIN_KINASE_ST"/>
    <property type="match status" value="1"/>
</dbReference>
<protein>
    <submittedName>
        <fullName evidence="8">Protein kinase</fullName>
    </submittedName>
</protein>
<dbReference type="PROSITE" id="PS50011">
    <property type="entry name" value="PROTEIN_KINASE_DOM"/>
    <property type="match status" value="1"/>
</dbReference>
<name>A0AAW0F5U0_9TRYP</name>
<evidence type="ECO:0000256" key="3">
    <source>
        <dbReference type="ARBA" id="ARBA00022777"/>
    </source>
</evidence>
<feature type="region of interest" description="Disordered" evidence="6">
    <location>
        <begin position="1022"/>
        <end position="1070"/>
    </location>
</feature>
<evidence type="ECO:0000256" key="2">
    <source>
        <dbReference type="ARBA" id="ARBA00022741"/>
    </source>
</evidence>
<dbReference type="GO" id="GO:0005524">
    <property type="term" value="F:ATP binding"/>
    <property type="evidence" value="ECO:0007669"/>
    <property type="project" value="UniProtKB-UniRule"/>
</dbReference>
<dbReference type="PANTHER" id="PTHR48016">
    <property type="entry name" value="MAP KINASE KINASE KINASE SSK2-RELATED-RELATED"/>
    <property type="match status" value="1"/>
</dbReference>
<feature type="region of interest" description="Disordered" evidence="6">
    <location>
        <begin position="147"/>
        <end position="268"/>
    </location>
</feature>
<dbReference type="Gene3D" id="3.30.200.20">
    <property type="entry name" value="Phosphorylase Kinase, domain 1"/>
    <property type="match status" value="1"/>
</dbReference>
<keyword evidence="4 5" id="KW-0067">ATP-binding</keyword>
<feature type="compositionally biased region" description="Basic residues" evidence="6">
    <location>
        <begin position="912"/>
        <end position="924"/>
    </location>
</feature>
<accession>A0AAW0F5U0</accession>
<dbReference type="PROSITE" id="PS00107">
    <property type="entry name" value="PROTEIN_KINASE_ATP"/>
    <property type="match status" value="1"/>
</dbReference>
<feature type="region of interest" description="Disordered" evidence="6">
    <location>
        <begin position="504"/>
        <end position="526"/>
    </location>
</feature>
<dbReference type="SMART" id="SM00220">
    <property type="entry name" value="S_TKc"/>
    <property type="match status" value="1"/>
</dbReference>
<dbReference type="CDD" id="cd06606">
    <property type="entry name" value="STKc_MAPKKK"/>
    <property type="match status" value="1"/>
</dbReference>
<feature type="compositionally biased region" description="Polar residues" evidence="6">
    <location>
        <begin position="207"/>
        <end position="225"/>
    </location>
</feature>
<dbReference type="Proteomes" id="UP001430356">
    <property type="component" value="Unassembled WGS sequence"/>
</dbReference>
<evidence type="ECO:0000256" key="6">
    <source>
        <dbReference type="SAM" id="MobiDB-lite"/>
    </source>
</evidence>
<feature type="compositionally biased region" description="Basic residues" evidence="6">
    <location>
        <begin position="848"/>
        <end position="862"/>
    </location>
</feature>
<dbReference type="PANTHER" id="PTHR48016:SF56">
    <property type="entry name" value="MAPKK KINASE"/>
    <property type="match status" value="1"/>
</dbReference>
<keyword evidence="9" id="KW-1185">Reference proteome</keyword>
<keyword evidence="3 8" id="KW-0418">Kinase</keyword>
<comment type="caution">
    <text evidence="8">The sequence shown here is derived from an EMBL/GenBank/DDBJ whole genome shotgun (WGS) entry which is preliminary data.</text>
</comment>
<feature type="domain" description="Protein kinase" evidence="7">
    <location>
        <begin position="458"/>
        <end position="756"/>
    </location>
</feature>
<keyword evidence="1" id="KW-0808">Transferase</keyword>
<dbReference type="SUPFAM" id="SSF56112">
    <property type="entry name" value="Protein kinase-like (PK-like)"/>
    <property type="match status" value="1"/>
</dbReference>
<feature type="compositionally biased region" description="Low complexity" evidence="6">
    <location>
        <begin position="954"/>
        <end position="966"/>
    </location>
</feature>
<feature type="region of interest" description="Disordered" evidence="6">
    <location>
        <begin position="380"/>
        <end position="433"/>
    </location>
</feature>
<evidence type="ECO:0000256" key="4">
    <source>
        <dbReference type="ARBA" id="ARBA00022840"/>
    </source>
</evidence>
<dbReference type="Pfam" id="PF00069">
    <property type="entry name" value="Pkinase"/>
    <property type="match status" value="1"/>
</dbReference>
<organism evidence="8 9">
    <name type="scientific">Novymonas esmeraldas</name>
    <dbReference type="NCBI Taxonomy" id="1808958"/>
    <lineage>
        <taxon>Eukaryota</taxon>
        <taxon>Discoba</taxon>
        <taxon>Euglenozoa</taxon>
        <taxon>Kinetoplastea</taxon>
        <taxon>Metakinetoplastina</taxon>
        <taxon>Trypanosomatida</taxon>
        <taxon>Trypanosomatidae</taxon>
        <taxon>Novymonas</taxon>
    </lineage>
</organism>
<feature type="compositionally biased region" description="Basic and acidic residues" evidence="6">
    <location>
        <begin position="836"/>
        <end position="847"/>
    </location>
</feature>
<gene>
    <name evidence="8" type="ORF">NESM_000227500</name>
</gene>
<feature type="region of interest" description="Disordered" evidence="6">
    <location>
        <begin position="1"/>
        <end position="35"/>
    </location>
</feature>
<feature type="region of interest" description="Disordered" evidence="6">
    <location>
        <begin position="288"/>
        <end position="312"/>
    </location>
</feature>
<feature type="compositionally biased region" description="Low complexity" evidence="6">
    <location>
        <begin position="504"/>
        <end position="524"/>
    </location>
</feature>
<dbReference type="InterPro" id="IPR017441">
    <property type="entry name" value="Protein_kinase_ATP_BS"/>
</dbReference>
<dbReference type="Gene3D" id="1.10.510.10">
    <property type="entry name" value="Transferase(Phosphotransferase) domain 1"/>
    <property type="match status" value="1"/>
</dbReference>
<feature type="compositionally biased region" description="Gly residues" evidence="6">
    <location>
        <begin position="252"/>
        <end position="266"/>
    </location>
</feature>
<evidence type="ECO:0000256" key="1">
    <source>
        <dbReference type="ARBA" id="ARBA00022679"/>
    </source>
</evidence>
<dbReference type="EMBL" id="JAECZO010000018">
    <property type="protein sequence ID" value="KAK7201628.1"/>
    <property type="molecule type" value="Genomic_DNA"/>
</dbReference>
<evidence type="ECO:0000313" key="9">
    <source>
        <dbReference type="Proteomes" id="UP001430356"/>
    </source>
</evidence>
<proteinExistence type="predicted"/>
<keyword evidence="2 5" id="KW-0547">Nucleotide-binding</keyword>
<feature type="region of interest" description="Disordered" evidence="6">
    <location>
        <begin position="1088"/>
        <end position="1132"/>
    </location>
</feature>
<feature type="compositionally biased region" description="Basic residues" evidence="6">
    <location>
        <begin position="1120"/>
        <end position="1132"/>
    </location>
</feature>
<evidence type="ECO:0000259" key="7">
    <source>
        <dbReference type="PROSITE" id="PS50011"/>
    </source>
</evidence>
<feature type="region of interest" description="Disordered" evidence="6">
    <location>
        <begin position="795"/>
        <end position="966"/>
    </location>
</feature>
<dbReference type="InterPro" id="IPR000719">
    <property type="entry name" value="Prot_kinase_dom"/>
</dbReference>
<feature type="binding site" evidence="5">
    <location>
        <position position="487"/>
    </location>
    <ligand>
        <name>ATP</name>
        <dbReference type="ChEBI" id="CHEBI:30616"/>
    </ligand>
</feature>
<feature type="region of interest" description="Disordered" evidence="6">
    <location>
        <begin position="76"/>
        <end position="102"/>
    </location>
</feature>
<sequence>MSAPHSSSLSPSSVAKKRVVSSPRTAHDLTMRLGSDALHTSRSSMISPLTDILAKSPSQLQPLSVDLGLSPSAWAGRGSGRTAPLLQPGRERGGHGGAPDAALSGAARHLRQGSCGLGRSSLPEMPLLRDGAPLMLSELGGGRHSLAPSFSEHNASTTVPYYGSSGGRSGTSAPRTSPPLFPASATTNNNNNTGVAPVSLPPRRTSVPASHFSSSAGQRVSTASFAASADAELPMEPGSAGSGRTQREGRRGVTGGGSGSGSGSGSGDAVSGAVDMYGLPNALFFGGESSSSATTPRSPSTTVASPPGRSALAESTLTTCSQWTVGQHRNASAGGSVAGHSATLNGICAFSPSQKSPDVGGRQSRAPRLASHLFLEAAPAPENLLPSASPQSPAVREGKRRNGRAVGGGSSQLSVAALDESRTPHCSVDGRTSLSEDSNALTAVSTSADFSRPTAATFVKGELIGKGSYGVVYRGMQRSNNRIIAMKEIRVPAVVELQLRYSESATSPAGPSSSSPPAAETTPSQAKGAVALVKEVEAIKRELTLLRQLNHPNIVRYLNDEIVDGTLRIYMEYVSGGSVTAALRSYGSFEEPQAAALCIQLLQGLSYMHGLGIVHRDLKGDNLLLETSSQLKIADLGTAKSIIASATMTAKIVGTAYFMAPEVLQPSGAVVGTAADIWSVACCVIEMLTGKPPLSDLPNQFSVMMAIGGSSKAPLNKYIPDGNTWSSEVLDFISQCLRANPSDRPTAADLMQHSWFAKMLSGAAAAMPPPPPPAHGLSIASTSVTLTSFLTPTAPAVGRPADAAPPRHMVSPTSSPDLRPAASPGHAVPALGTGRAESHTSSHTSRERKSRKDKRSSSRRHTRDSTSGGTSAASRPSQESSRMSTPQNSTSRRRRDGSEPSGSTSRVYSPPPRKRGSNTRRKSHVPSLGQGLVSDDSRHNSSSEYPVHQRANTSSSGVSSGVSGSANASGAGMVGSGVGGGSGFGDSTSDVKLRGSFLPAIAITGSTAPSPCGFSLDALRGSRSLKTSGSGREPTKAYLYPPDMESASRDSMHLGPYTGDSQHSPPRDSLLDFSVPYNSLVKSSVEGGLSARGAGGYTLVGDLEGTGRYTAPPNTAARRSTPRKNHRSNGTG</sequence>
<evidence type="ECO:0000256" key="5">
    <source>
        <dbReference type="PROSITE-ProRule" id="PRU10141"/>
    </source>
</evidence>
<feature type="compositionally biased region" description="Polar residues" evidence="6">
    <location>
        <begin position="868"/>
        <end position="890"/>
    </location>
</feature>
<dbReference type="InterPro" id="IPR011009">
    <property type="entry name" value="Kinase-like_dom_sf"/>
</dbReference>
<dbReference type="AlphaFoldDB" id="A0AAW0F5U0"/>
<feature type="compositionally biased region" description="Low complexity" evidence="6">
    <location>
        <begin position="289"/>
        <end position="307"/>
    </location>
</feature>
<reference evidence="8 9" key="1">
    <citation type="journal article" date="2021" name="MBio">
        <title>A New Model Trypanosomatid, Novymonas esmeraldas: Genomic Perception of Its 'Candidatus Pandoraea novymonadis' Endosymbiont.</title>
        <authorList>
            <person name="Zakharova A."/>
            <person name="Saura A."/>
            <person name="Butenko A."/>
            <person name="Podesvova L."/>
            <person name="Warmusova S."/>
            <person name="Kostygov A.Y."/>
            <person name="Nenarokova A."/>
            <person name="Lukes J."/>
            <person name="Opperdoes F.R."/>
            <person name="Yurchenko V."/>
        </authorList>
    </citation>
    <scope>NUCLEOTIDE SEQUENCE [LARGE SCALE GENOMIC DNA]</scope>
    <source>
        <strain evidence="8 9">E262AT.01</strain>
    </source>
</reference>
<dbReference type="InterPro" id="IPR050538">
    <property type="entry name" value="MAP_kinase_kinase_kinase"/>
</dbReference>